<keyword evidence="3" id="KW-1185">Reference proteome</keyword>
<protein>
    <recommendedName>
        <fullName evidence="4">Lipoprotein</fullName>
    </recommendedName>
</protein>
<dbReference type="AlphaFoldDB" id="A0A212UB36"/>
<accession>A0A212UB36</accession>
<name>A0A212UB36_9BACT</name>
<dbReference type="EMBL" id="FYEW01000002">
    <property type="protein sequence ID" value="SNC75498.1"/>
    <property type="molecule type" value="Genomic_DNA"/>
</dbReference>
<dbReference type="Proteomes" id="UP000198131">
    <property type="component" value="Unassembled WGS sequence"/>
</dbReference>
<proteinExistence type="predicted"/>
<reference evidence="3" key="1">
    <citation type="submission" date="2017-06" db="EMBL/GenBank/DDBJ databases">
        <authorList>
            <person name="Varghese N."/>
            <person name="Submissions S."/>
        </authorList>
    </citation>
    <scope>NUCLEOTIDE SEQUENCE [LARGE SCALE GENOMIC DNA]</scope>
    <source>
        <strain evidence="3">DSM 11116</strain>
    </source>
</reference>
<evidence type="ECO:0000256" key="1">
    <source>
        <dbReference type="SAM" id="MobiDB-lite"/>
    </source>
</evidence>
<sequence>MKKLLLSVSILAAISACGKREAEPTIDFGPNTGITQRDDSNQPYGTLDPTDWTADETWTKQEQKLFTVPVDLSVPSPRSIQPRGLFPNPITSKRHGAFGFYGIPFGAMWQMVFVDKNYKVVERLEYGPFQVSDVLFGFEFPADKFTPNTIYRMYYILYTKSPATLHLKGHGDIQISM</sequence>
<dbReference type="OrthoDB" id="962781at2"/>
<organism evidence="2 3">
    <name type="scientific">Hymenobacter gelipurpurascens</name>
    <dbReference type="NCBI Taxonomy" id="89968"/>
    <lineage>
        <taxon>Bacteria</taxon>
        <taxon>Pseudomonadati</taxon>
        <taxon>Bacteroidota</taxon>
        <taxon>Cytophagia</taxon>
        <taxon>Cytophagales</taxon>
        <taxon>Hymenobacteraceae</taxon>
        <taxon>Hymenobacter</taxon>
    </lineage>
</organism>
<dbReference type="RefSeq" id="WP_088844229.1">
    <property type="nucleotide sequence ID" value="NZ_FYEW01000002.1"/>
</dbReference>
<dbReference type="PROSITE" id="PS51257">
    <property type="entry name" value="PROKAR_LIPOPROTEIN"/>
    <property type="match status" value="1"/>
</dbReference>
<evidence type="ECO:0000313" key="2">
    <source>
        <dbReference type="EMBL" id="SNC75498.1"/>
    </source>
</evidence>
<evidence type="ECO:0008006" key="4">
    <source>
        <dbReference type="Google" id="ProtNLM"/>
    </source>
</evidence>
<gene>
    <name evidence="2" type="ORF">SAMN06265337_2904</name>
</gene>
<feature type="region of interest" description="Disordered" evidence="1">
    <location>
        <begin position="25"/>
        <end position="44"/>
    </location>
</feature>
<evidence type="ECO:0000313" key="3">
    <source>
        <dbReference type="Proteomes" id="UP000198131"/>
    </source>
</evidence>